<dbReference type="Proteomes" id="UP000091820">
    <property type="component" value="Unassembled WGS sequence"/>
</dbReference>
<dbReference type="STRING" id="37001.A0A1A9WE63"/>
<evidence type="ECO:0000256" key="1">
    <source>
        <dbReference type="SAM" id="MobiDB-lite"/>
    </source>
</evidence>
<accession>A0A1A9WE63</accession>
<dbReference type="AlphaFoldDB" id="A0A1A9WE63"/>
<feature type="compositionally biased region" description="Low complexity" evidence="1">
    <location>
        <begin position="489"/>
        <end position="499"/>
    </location>
</feature>
<organism evidence="3 4">
    <name type="scientific">Glossina brevipalpis</name>
    <dbReference type="NCBI Taxonomy" id="37001"/>
    <lineage>
        <taxon>Eukaryota</taxon>
        <taxon>Metazoa</taxon>
        <taxon>Ecdysozoa</taxon>
        <taxon>Arthropoda</taxon>
        <taxon>Hexapoda</taxon>
        <taxon>Insecta</taxon>
        <taxon>Pterygota</taxon>
        <taxon>Neoptera</taxon>
        <taxon>Endopterygota</taxon>
        <taxon>Diptera</taxon>
        <taxon>Brachycera</taxon>
        <taxon>Muscomorpha</taxon>
        <taxon>Hippoboscoidea</taxon>
        <taxon>Glossinidae</taxon>
        <taxon>Glossina</taxon>
    </lineage>
</organism>
<dbReference type="InterPro" id="IPR006578">
    <property type="entry name" value="MADF-dom"/>
</dbReference>
<keyword evidence="4" id="KW-1185">Reference proteome</keyword>
<evidence type="ECO:0000259" key="2">
    <source>
        <dbReference type="Pfam" id="PF10545"/>
    </source>
</evidence>
<evidence type="ECO:0000313" key="3">
    <source>
        <dbReference type="EnsemblMetazoa" id="GBRI016235-PA"/>
    </source>
</evidence>
<reference evidence="4" key="1">
    <citation type="submission" date="2014-03" db="EMBL/GenBank/DDBJ databases">
        <authorList>
            <person name="Aksoy S."/>
            <person name="Warren W."/>
            <person name="Wilson R.K."/>
        </authorList>
    </citation>
    <scope>NUCLEOTIDE SEQUENCE [LARGE SCALE GENOMIC DNA]</scope>
    <source>
        <strain evidence="4">IAEA</strain>
    </source>
</reference>
<evidence type="ECO:0000313" key="4">
    <source>
        <dbReference type="Proteomes" id="UP000091820"/>
    </source>
</evidence>
<feature type="domain" description="MADF" evidence="2">
    <location>
        <begin position="23"/>
        <end position="61"/>
    </location>
</feature>
<protein>
    <submittedName>
        <fullName evidence="3">MADF domain-containing protein</fullName>
    </submittedName>
</protein>
<sequence length="951" mass="103769">MSTNVNGAECSLNNDLENDIKLCRIFKFYPCLYDRQSKLYANKKTCEAAWQRISRRCSDTLSSTVTSPIKAVNTTAGTAQSKNLNLTNGKPTVRTTHVGTMLPPKLNKTFTISPYGGIGAAAQRRAIIGRQQPQIVRRYSICNSAAVNTSNLINNNSATVALNAKASQVKPAVTIRRFATGNSTAINKATNADGNVRTASPSNDTLITKINPNSLTPNKNVKSTLLLQALKDDSETITGSSDPLQIKTIIKTEQRWQDIYRSFAGNQLSPNETNYESHYLYDYLEFLVPHIPIPFEDNCGEQTKNVDNKLAKADSEGITASKDEVVADVTTDSDTTSADETNNPLKAKVDEANTLVVDSTSGSSLAKCQSKVETFIIKPTEDDCNNLEDSSTLNDAQAKCENIAMKSEEQMPTSTEEENHRYHFRRACKRSLNEEMVKELRVEDKKSRRSVERGKNVNVTLEEEVNKQKPITMYPAKKLEVKVAKINLNNKKPSPNNKSAQRKHSDTESYLKVSSSRDQGKDSDQPRELSDASSQTDARPTQFDDGFLCTLHTQMNLMNARQKLNFKSKVYRSLMEAFDDGTNFPNLNEIIELPPAGAPRFHTTSPGELRLMRELVALVQAAKETPEIINANEVVNHVTTPTKGKNMTDTTTQTPSFVVASNASTAPTQSFKDTEVLGVPRHIIRKVVKVSGSSGGTLLTQDGEKKRIYRIYPKTGLNSNNYQQGASTSNTGTLYLGASRGQSTTDTARGLITTTVSSTVTSPIKAVNTTAGTAQSKNLNLTNGKPTVRTTHVGTMLPPKLNKTFTISPYGGIGAAAQRRAIIGRQQPQIVRRYSICNSAAVNTSNLINNNSATVALNAKASQVKPAVTIRRFATGNSTAINKATNADGNVRTASPSNDTLITKINPNSLTPNKNVKSTLLLQALKDDSETITGSSDPLQIKTIIKTEVID</sequence>
<dbReference type="VEuPathDB" id="VectorBase:GBRI016235"/>
<name>A0A1A9WE63_9MUSC</name>
<proteinExistence type="predicted"/>
<dbReference type="EnsemblMetazoa" id="GBRI016235-RA">
    <property type="protein sequence ID" value="GBRI016235-PA"/>
    <property type="gene ID" value="GBRI016235"/>
</dbReference>
<reference evidence="3" key="2">
    <citation type="submission" date="2020-05" db="UniProtKB">
        <authorList>
            <consortium name="EnsemblMetazoa"/>
        </authorList>
    </citation>
    <scope>IDENTIFICATION</scope>
    <source>
        <strain evidence="3">IAEA</strain>
    </source>
</reference>
<feature type="compositionally biased region" description="Basic and acidic residues" evidence="1">
    <location>
        <begin position="518"/>
        <end position="530"/>
    </location>
</feature>
<feature type="region of interest" description="Disordered" evidence="1">
    <location>
        <begin position="486"/>
        <end position="542"/>
    </location>
</feature>
<dbReference type="Pfam" id="PF10545">
    <property type="entry name" value="MADF_DNA_bdg"/>
    <property type="match status" value="1"/>
</dbReference>